<sequence length="57" mass="6913">MRERELAWRWKVSRRTLQRWRTEGFGPAYILIGGTIRYRMADILNFERRQSLGGTKK</sequence>
<dbReference type="InterPro" id="IPR041657">
    <property type="entry name" value="HTH_17"/>
</dbReference>
<dbReference type="InterPro" id="IPR009061">
    <property type="entry name" value="DNA-bd_dom_put_sf"/>
</dbReference>
<evidence type="ECO:0000313" key="2">
    <source>
        <dbReference type="EMBL" id="MBJ6370777.1"/>
    </source>
</evidence>
<organism evidence="2 3">
    <name type="scientific">Sedimentitalea arenosa</name>
    <dbReference type="NCBI Taxonomy" id="2798803"/>
    <lineage>
        <taxon>Bacteria</taxon>
        <taxon>Pseudomonadati</taxon>
        <taxon>Pseudomonadota</taxon>
        <taxon>Alphaproteobacteria</taxon>
        <taxon>Rhodobacterales</taxon>
        <taxon>Paracoccaceae</taxon>
        <taxon>Sedimentitalea</taxon>
    </lineage>
</organism>
<feature type="domain" description="Helix-turn-helix" evidence="1">
    <location>
        <begin position="11"/>
        <end position="50"/>
    </location>
</feature>
<dbReference type="Pfam" id="PF12728">
    <property type="entry name" value="HTH_17"/>
    <property type="match status" value="1"/>
</dbReference>
<dbReference type="Proteomes" id="UP000619079">
    <property type="component" value="Unassembled WGS sequence"/>
</dbReference>
<dbReference type="AlphaFoldDB" id="A0A8J7J5Z0"/>
<evidence type="ECO:0000313" key="3">
    <source>
        <dbReference type="Proteomes" id="UP000619079"/>
    </source>
</evidence>
<name>A0A8J7J5Z0_9RHOB</name>
<evidence type="ECO:0000259" key="1">
    <source>
        <dbReference type="Pfam" id="PF12728"/>
    </source>
</evidence>
<dbReference type="SUPFAM" id="SSF46955">
    <property type="entry name" value="Putative DNA-binding domain"/>
    <property type="match status" value="1"/>
</dbReference>
<comment type="caution">
    <text evidence="2">The sequence shown here is derived from an EMBL/GenBank/DDBJ whole genome shotgun (WGS) entry which is preliminary data.</text>
</comment>
<keyword evidence="3" id="KW-1185">Reference proteome</keyword>
<protein>
    <submittedName>
        <fullName evidence="2">Helix-turn-helix domain-containing protein</fullName>
    </submittedName>
</protein>
<proteinExistence type="predicted"/>
<accession>A0A8J7J5Z0</accession>
<gene>
    <name evidence="2" type="ORF">JF290_04505</name>
</gene>
<dbReference type="EMBL" id="JAELVR010000002">
    <property type="protein sequence ID" value="MBJ6370777.1"/>
    <property type="molecule type" value="Genomic_DNA"/>
</dbReference>
<reference evidence="2" key="1">
    <citation type="submission" date="2020-12" db="EMBL/GenBank/DDBJ databases">
        <title>Sedimentitalea sp. nov., isolated from sand in Incheon.</title>
        <authorList>
            <person name="Kim W."/>
        </authorList>
    </citation>
    <scope>NUCLEOTIDE SEQUENCE</scope>
    <source>
        <strain evidence="2">CAU 1593</strain>
    </source>
</reference>